<name>A0A6L2JQ62_TANCI</name>
<protein>
    <submittedName>
        <fullName evidence="1">RNA-directed DNA polymerase, eukaryota, reverse transcriptase zinc-binding domain protein</fullName>
    </submittedName>
</protein>
<reference evidence="1" key="1">
    <citation type="journal article" date="2019" name="Sci. Rep.">
        <title>Draft genome of Tanacetum cinerariifolium, the natural source of mosquito coil.</title>
        <authorList>
            <person name="Yamashiro T."/>
            <person name="Shiraishi A."/>
            <person name="Satake H."/>
            <person name="Nakayama K."/>
        </authorList>
    </citation>
    <scope>NUCLEOTIDE SEQUENCE</scope>
</reference>
<keyword evidence="1" id="KW-0808">Transferase</keyword>
<keyword evidence="1" id="KW-0548">Nucleotidyltransferase</keyword>
<sequence length="167" mass="18763">MAKIEWLNEGDRNSAYFHKVVKSRKNKNRILSIKNKAGTIVEGKKVVDEFVNHFEVFLGQSSPVKSTEEIGNIFTSKLSTEEASYMIREVIDNEIKAAMFGINDSKAPGPLMDRQLVFFKKAWNVIGTDVCMAVKEFFSNGKLLKEVNATLIALISKVNVTDYKPIA</sequence>
<keyword evidence="1" id="KW-0695">RNA-directed DNA polymerase</keyword>
<dbReference type="EMBL" id="BKCJ010001144">
    <property type="protein sequence ID" value="GEU39211.1"/>
    <property type="molecule type" value="Genomic_DNA"/>
</dbReference>
<accession>A0A6L2JQ62</accession>
<organism evidence="1">
    <name type="scientific">Tanacetum cinerariifolium</name>
    <name type="common">Dalmatian daisy</name>
    <name type="synonym">Chrysanthemum cinerariifolium</name>
    <dbReference type="NCBI Taxonomy" id="118510"/>
    <lineage>
        <taxon>Eukaryota</taxon>
        <taxon>Viridiplantae</taxon>
        <taxon>Streptophyta</taxon>
        <taxon>Embryophyta</taxon>
        <taxon>Tracheophyta</taxon>
        <taxon>Spermatophyta</taxon>
        <taxon>Magnoliopsida</taxon>
        <taxon>eudicotyledons</taxon>
        <taxon>Gunneridae</taxon>
        <taxon>Pentapetalae</taxon>
        <taxon>asterids</taxon>
        <taxon>campanulids</taxon>
        <taxon>Asterales</taxon>
        <taxon>Asteraceae</taxon>
        <taxon>Asteroideae</taxon>
        <taxon>Anthemideae</taxon>
        <taxon>Anthemidinae</taxon>
        <taxon>Tanacetum</taxon>
    </lineage>
</organism>
<gene>
    <name evidence="1" type="ORF">Tci_011189</name>
</gene>
<evidence type="ECO:0000313" key="1">
    <source>
        <dbReference type="EMBL" id="GEU39211.1"/>
    </source>
</evidence>
<proteinExistence type="predicted"/>
<dbReference type="GO" id="GO:0003964">
    <property type="term" value="F:RNA-directed DNA polymerase activity"/>
    <property type="evidence" value="ECO:0007669"/>
    <property type="project" value="UniProtKB-KW"/>
</dbReference>
<dbReference type="AlphaFoldDB" id="A0A6L2JQ62"/>
<comment type="caution">
    <text evidence="1">The sequence shown here is derived from an EMBL/GenBank/DDBJ whole genome shotgun (WGS) entry which is preliminary data.</text>
</comment>